<proteinExistence type="predicted"/>
<protein>
    <submittedName>
        <fullName evidence="1">Uncharacterized protein</fullName>
    </submittedName>
</protein>
<dbReference type="EMBL" id="LAZR01003657">
    <property type="protein sequence ID" value="KKN15996.1"/>
    <property type="molecule type" value="Genomic_DNA"/>
</dbReference>
<comment type="caution">
    <text evidence="1">The sequence shown here is derived from an EMBL/GenBank/DDBJ whole genome shotgun (WGS) entry which is preliminary data.</text>
</comment>
<name>A0A0F9QS74_9ZZZZ</name>
<sequence length="333" mass="37433">MRRYFQDHISELKDNLGIRTKLLPKKVIDFLMESEKDEETAKDVVKTVLSKIGFKTSGKDVTRTEVLLFLNNDTPDKIGQVILDNWEAFNAKTIKKSALDELNPVLEEIKSDLNADIALFGRMVASKTDLTTDSACYVAHALSTHKVNMEMDFYTAIDDLQVESESGAGMMGMIMYNSSCFYRYSVLDLNQLLENLNGNKEIAVSTLKGYLEASINAIPTGKQTSMAAFNKPDFILVTFRSDQPWALTNAFAQPARVGFQNIDLINQSISKLESYLKDMLELYGTPDDLKIHYCITGDRPIKNLQEIGIHQKSIKELIDTIGVEAHERYSSSS</sequence>
<accession>A0A0F9QS74</accession>
<evidence type="ECO:0000313" key="1">
    <source>
        <dbReference type="EMBL" id="KKN15996.1"/>
    </source>
</evidence>
<reference evidence="1" key="1">
    <citation type="journal article" date="2015" name="Nature">
        <title>Complex archaea that bridge the gap between prokaryotes and eukaryotes.</title>
        <authorList>
            <person name="Spang A."/>
            <person name="Saw J.H."/>
            <person name="Jorgensen S.L."/>
            <person name="Zaremba-Niedzwiedzka K."/>
            <person name="Martijn J."/>
            <person name="Lind A.E."/>
            <person name="van Eijk R."/>
            <person name="Schleper C."/>
            <person name="Guy L."/>
            <person name="Ettema T.J."/>
        </authorList>
    </citation>
    <scope>NUCLEOTIDE SEQUENCE</scope>
</reference>
<dbReference type="NCBIfam" id="TIGR01869">
    <property type="entry name" value="casC_Cse4"/>
    <property type="match status" value="1"/>
</dbReference>
<dbReference type="InterPro" id="IPR010148">
    <property type="entry name" value="CRISPR-assoc_prot_CT1975"/>
</dbReference>
<gene>
    <name evidence="1" type="ORF">LCGC14_0980380</name>
</gene>
<dbReference type="Pfam" id="PF09344">
    <property type="entry name" value="Cas_CT1975"/>
    <property type="match status" value="1"/>
</dbReference>
<dbReference type="AlphaFoldDB" id="A0A0F9QS74"/>
<organism evidence="1">
    <name type="scientific">marine sediment metagenome</name>
    <dbReference type="NCBI Taxonomy" id="412755"/>
    <lineage>
        <taxon>unclassified sequences</taxon>
        <taxon>metagenomes</taxon>
        <taxon>ecological metagenomes</taxon>
    </lineage>
</organism>